<protein>
    <submittedName>
        <fullName evidence="1">Uncharacterized protein</fullName>
    </submittedName>
</protein>
<evidence type="ECO:0000313" key="2">
    <source>
        <dbReference type="Proteomes" id="UP000466345"/>
    </source>
</evidence>
<proteinExistence type="predicted"/>
<evidence type="ECO:0000313" key="1">
    <source>
        <dbReference type="EMBL" id="MQY16885.1"/>
    </source>
</evidence>
<dbReference type="EMBL" id="WEGJ01000082">
    <property type="protein sequence ID" value="MQY16885.1"/>
    <property type="molecule type" value="Genomic_DNA"/>
</dbReference>
<gene>
    <name evidence="1" type="ORF">SRB5_70880</name>
</gene>
<accession>A0A7K0CTS2</accession>
<comment type="caution">
    <text evidence="1">The sequence shown here is derived from an EMBL/GenBank/DDBJ whole genome shotgun (WGS) entry which is preliminary data.</text>
</comment>
<organism evidence="1 2">
    <name type="scientific">Streptomyces smaragdinus</name>
    <dbReference type="NCBI Taxonomy" id="2585196"/>
    <lineage>
        <taxon>Bacteria</taxon>
        <taxon>Bacillati</taxon>
        <taxon>Actinomycetota</taxon>
        <taxon>Actinomycetes</taxon>
        <taxon>Kitasatosporales</taxon>
        <taxon>Streptomycetaceae</taxon>
        <taxon>Streptomyces</taxon>
    </lineage>
</organism>
<reference evidence="1 2" key="1">
    <citation type="submission" date="2019-10" db="EMBL/GenBank/DDBJ databases">
        <title>Streptomyces smaragdinus sp. nov. and Streptomyces fabii sp. nov., isolated from the gut of fungus growing-termite Macrotermes natalensis.</title>
        <authorList>
            <person name="Schwitalla J."/>
            <person name="Benndorf R."/>
            <person name="Martin K."/>
            <person name="De Beer W."/>
            <person name="Kaster A.-K."/>
            <person name="Vollmers J."/>
            <person name="Poulsen M."/>
            <person name="Beemelmanns C."/>
        </authorList>
    </citation>
    <scope>NUCLEOTIDE SEQUENCE [LARGE SCALE GENOMIC DNA]</scope>
    <source>
        <strain evidence="1 2">RB5</strain>
    </source>
</reference>
<dbReference type="OrthoDB" id="4211826at2"/>
<dbReference type="AlphaFoldDB" id="A0A7K0CTS2"/>
<keyword evidence="2" id="KW-1185">Reference proteome</keyword>
<dbReference type="Proteomes" id="UP000466345">
    <property type="component" value="Unassembled WGS sequence"/>
</dbReference>
<name>A0A7K0CTS2_9ACTN</name>
<sequence>MTPEDPTPDPTAPRRTPVRMCVGCSIITDEPTLITTVHQSTGPGFGVYACPDCAPAFPPDPQVLTLPPPDAS</sequence>